<feature type="transmembrane region" description="Helical" evidence="1">
    <location>
        <begin position="100"/>
        <end position="125"/>
    </location>
</feature>
<organism evidence="3 4">
    <name type="scientific">Paraburkholderia phymatum (strain DSM 17167 / CIP 108236 / LMG 21445 / STM815)</name>
    <name type="common">Burkholderia phymatum</name>
    <dbReference type="NCBI Taxonomy" id="391038"/>
    <lineage>
        <taxon>Bacteria</taxon>
        <taxon>Pseudomonadati</taxon>
        <taxon>Pseudomonadota</taxon>
        <taxon>Betaproteobacteria</taxon>
        <taxon>Burkholderiales</taxon>
        <taxon>Burkholderiaceae</taxon>
        <taxon>Paraburkholderia</taxon>
    </lineage>
</organism>
<name>B2JC78_PARP8</name>
<accession>B2JC78</accession>
<gene>
    <name evidence="3" type="ordered locus">Bphy_0249</name>
</gene>
<dbReference type="EMBL" id="CP001043">
    <property type="protein sequence ID" value="ACC69442.1"/>
    <property type="molecule type" value="Genomic_DNA"/>
</dbReference>
<dbReference type="HOGENOM" id="CLU_1881828_0_0_4"/>
<dbReference type="SMART" id="SM00530">
    <property type="entry name" value="HTH_XRE"/>
    <property type="match status" value="1"/>
</dbReference>
<proteinExistence type="predicted"/>
<dbReference type="KEGG" id="bph:Bphy_0249"/>
<dbReference type="STRING" id="391038.Bphy_0249"/>
<evidence type="ECO:0000259" key="2">
    <source>
        <dbReference type="PROSITE" id="PS50943"/>
    </source>
</evidence>
<keyword evidence="4" id="KW-1185">Reference proteome</keyword>
<dbReference type="OrthoDB" id="1097442at2"/>
<keyword evidence="1" id="KW-1133">Transmembrane helix</keyword>
<evidence type="ECO:0000313" key="3">
    <source>
        <dbReference type="EMBL" id="ACC69442.1"/>
    </source>
</evidence>
<dbReference type="RefSeq" id="WP_012399671.1">
    <property type="nucleotide sequence ID" value="NC_010622.1"/>
</dbReference>
<protein>
    <submittedName>
        <fullName evidence="3">Transcriptional regulator, XRE family</fullName>
    </submittedName>
</protein>
<feature type="domain" description="HTH cro/C1-type" evidence="2">
    <location>
        <begin position="20"/>
        <end position="72"/>
    </location>
</feature>
<sequence length="135" mass="13929">MTEMKTVTTYGAILGAVLGQIRSAAGMKQSDLAEAVGVGPSTWSRIEKGESSLSTDQLKLAADALKVPPSRILEMVDVAEKITADKGIAREPVGQAQWTVAAGAVALGLIPVVGSMLSNIVAGAIKSQIEKAIKK</sequence>
<dbReference type="PROSITE" id="PS50943">
    <property type="entry name" value="HTH_CROC1"/>
    <property type="match status" value="1"/>
</dbReference>
<dbReference type="Pfam" id="PF13560">
    <property type="entry name" value="HTH_31"/>
    <property type="match status" value="1"/>
</dbReference>
<dbReference type="Proteomes" id="UP000001192">
    <property type="component" value="Chromosome 1"/>
</dbReference>
<dbReference type="SUPFAM" id="SSF47413">
    <property type="entry name" value="lambda repressor-like DNA-binding domains"/>
    <property type="match status" value="1"/>
</dbReference>
<dbReference type="InterPro" id="IPR001387">
    <property type="entry name" value="Cro/C1-type_HTH"/>
</dbReference>
<evidence type="ECO:0000313" key="4">
    <source>
        <dbReference type="Proteomes" id="UP000001192"/>
    </source>
</evidence>
<keyword evidence="1" id="KW-0812">Transmembrane</keyword>
<dbReference type="CDD" id="cd00093">
    <property type="entry name" value="HTH_XRE"/>
    <property type="match status" value="1"/>
</dbReference>
<dbReference type="GO" id="GO:0003677">
    <property type="term" value="F:DNA binding"/>
    <property type="evidence" value="ECO:0007669"/>
    <property type="project" value="InterPro"/>
</dbReference>
<keyword evidence="1" id="KW-0472">Membrane</keyword>
<evidence type="ECO:0000256" key="1">
    <source>
        <dbReference type="SAM" id="Phobius"/>
    </source>
</evidence>
<dbReference type="AlphaFoldDB" id="B2JC78"/>
<dbReference type="InterPro" id="IPR010982">
    <property type="entry name" value="Lambda_DNA-bd_dom_sf"/>
</dbReference>
<reference evidence="4" key="1">
    <citation type="journal article" date="2014" name="Stand. Genomic Sci.">
        <title>Complete genome sequence of Burkholderia phymatum STM815(T), a broad host range and efficient nitrogen-fixing symbiont of Mimosa species.</title>
        <authorList>
            <person name="Moulin L."/>
            <person name="Klonowska A."/>
            <person name="Caroline B."/>
            <person name="Booth K."/>
            <person name="Vriezen J.A."/>
            <person name="Melkonian R."/>
            <person name="James E.K."/>
            <person name="Young J.P."/>
            <person name="Bena G."/>
            <person name="Hauser L."/>
            <person name="Land M."/>
            <person name="Kyrpides N."/>
            <person name="Bruce D."/>
            <person name="Chain P."/>
            <person name="Copeland A."/>
            <person name="Pitluck S."/>
            <person name="Woyke T."/>
            <person name="Lizotte-Waniewski M."/>
            <person name="Bristow J."/>
            <person name="Riley M."/>
        </authorList>
    </citation>
    <scope>NUCLEOTIDE SEQUENCE [LARGE SCALE GENOMIC DNA]</scope>
    <source>
        <strain evidence="4">DSM 17167 / CIP 108236 / LMG 21445 / STM815</strain>
    </source>
</reference>
<dbReference type="Gene3D" id="1.10.260.40">
    <property type="entry name" value="lambda repressor-like DNA-binding domains"/>
    <property type="match status" value="1"/>
</dbReference>